<dbReference type="AlphaFoldDB" id="A0A1S8S3N4"/>
<name>A0A1S8S3N4_CLOBE</name>
<gene>
    <name evidence="1" type="ORF">CLBCK_31250</name>
</gene>
<dbReference type="EMBL" id="LZZI01000059">
    <property type="protein sequence ID" value="OOM60047.1"/>
    <property type="molecule type" value="Genomic_DNA"/>
</dbReference>
<accession>A0A1S8S3N4</accession>
<reference evidence="1 2" key="1">
    <citation type="submission" date="2016-05" db="EMBL/GenBank/DDBJ databases">
        <title>Microbial solvent formation.</title>
        <authorList>
            <person name="Poehlein A."/>
            <person name="Montoya Solano J.D."/>
            <person name="Flitsch S."/>
            <person name="Krabben P."/>
            <person name="Duerre P."/>
            <person name="Daniel R."/>
        </authorList>
    </citation>
    <scope>NUCLEOTIDE SEQUENCE [LARGE SCALE GENOMIC DNA]</scope>
    <source>
        <strain evidence="1 2">DSM 53</strain>
    </source>
</reference>
<proteinExistence type="predicted"/>
<protein>
    <submittedName>
        <fullName evidence="1">Uncharacterized protein</fullName>
    </submittedName>
</protein>
<dbReference type="Proteomes" id="UP000190973">
    <property type="component" value="Unassembled WGS sequence"/>
</dbReference>
<comment type="caution">
    <text evidence="1">The sequence shown here is derived from an EMBL/GenBank/DDBJ whole genome shotgun (WGS) entry which is preliminary data.</text>
</comment>
<organism evidence="1 2">
    <name type="scientific">Clostridium beijerinckii</name>
    <name type="common">Clostridium MP</name>
    <dbReference type="NCBI Taxonomy" id="1520"/>
    <lineage>
        <taxon>Bacteria</taxon>
        <taxon>Bacillati</taxon>
        <taxon>Bacillota</taxon>
        <taxon>Clostridia</taxon>
        <taxon>Eubacteriales</taxon>
        <taxon>Clostridiaceae</taxon>
        <taxon>Clostridium</taxon>
    </lineage>
</organism>
<evidence type="ECO:0000313" key="2">
    <source>
        <dbReference type="Proteomes" id="UP000190973"/>
    </source>
</evidence>
<sequence length="205" mass="23347">MEISKIGIKEITERYIEECNQVIMSHNKEEAKKLQLRIVAAFQSLIEGIDKNLDEDWLDISGDGCDYYGDYVSNIDILKCKLEVFLATDCVNKNKPYIDKSLNISLDNSSSNSSVNNNTNTNTVDLSIIFKVARKEIEENESMSEAEIKEVIDKINQIEDISKIDESKNKKWFKLRPIMEWLGTKGLVVGTTILNLITAILKFES</sequence>
<evidence type="ECO:0000313" key="1">
    <source>
        <dbReference type="EMBL" id="OOM60047.1"/>
    </source>
</evidence>
<dbReference type="RefSeq" id="WP_077839559.1">
    <property type="nucleotide sequence ID" value="NZ_JABTAE010000001.1"/>
</dbReference>